<protein>
    <recommendedName>
        <fullName evidence="4">DUF6468 domain-containing protein</fullName>
    </recommendedName>
</protein>
<feature type="region of interest" description="Disordered" evidence="2">
    <location>
        <begin position="134"/>
        <end position="207"/>
    </location>
</feature>
<keyword evidence="1" id="KW-0175">Coiled coil</keyword>
<feature type="domain" description="DUF6468" evidence="4">
    <location>
        <begin position="64"/>
        <end position="135"/>
    </location>
</feature>
<gene>
    <name evidence="5" type="ORF">EDD55_104111</name>
</gene>
<comment type="caution">
    <text evidence="5">The sequence shown here is derived from an EMBL/GenBank/DDBJ whole genome shotgun (WGS) entry which is preliminary data.</text>
</comment>
<keyword evidence="3" id="KW-0472">Membrane</keyword>
<keyword evidence="3" id="KW-0812">Transmembrane</keyword>
<dbReference type="AlphaFoldDB" id="A0A4R3JEB3"/>
<evidence type="ECO:0000256" key="1">
    <source>
        <dbReference type="SAM" id="Coils"/>
    </source>
</evidence>
<evidence type="ECO:0000313" key="6">
    <source>
        <dbReference type="Proteomes" id="UP000295304"/>
    </source>
</evidence>
<feature type="compositionally biased region" description="Basic and acidic residues" evidence="2">
    <location>
        <begin position="161"/>
        <end position="201"/>
    </location>
</feature>
<evidence type="ECO:0000256" key="3">
    <source>
        <dbReference type="SAM" id="Phobius"/>
    </source>
</evidence>
<proteinExistence type="predicted"/>
<accession>A0A4R3JEB3</accession>
<sequence length="207" mass="22481">MGRLSGKSTRHAPIRPTAPVSGFSSWAENEGTMPFSLILDVTVAVLLVVTIGYAIVLNGKLSRLRNDRVELESLGETFSASVLRTEQGLRRLKQTAEDLQDNITKAESLREDLAYLIDRGGVAADLLVEQVRQSRGAPGGEKVEGAEKTAKRASSGGGFAVREDGGDAAWRKRDRDRDKASDKTDDTAREASSDAERELLKALRSVR</sequence>
<dbReference type="EMBL" id="SLZW01000004">
    <property type="protein sequence ID" value="TCS63020.1"/>
    <property type="molecule type" value="Genomic_DNA"/>
</dbReference>
<dbReference type="InterPro" id="IPR045531">
    <property type="entry name" value="DUF6468"/>
</dbReference>
<evidence type="ECO:0000259" key="4">
    <source>
        <dbReference type="Pfam" id="PF20072"/>
    </source>
</evidence>
<evidence type="ECO:0000256" key="2">
    <source>
        <dbReference type="SAM" id="MobiDB-lite"/>
    </source>
</evidence>
<name>A0A4R3JEB3_9PROT</name>
<feature type="compositionally biased region" description="Basic and acidic residues" evidence="2">
    <location>
        <begin position="141"/>
        <end position="150"/>
    </location>
</feature>
<organism evidence="5 6">
    <name type="scientific">Varunaivibrio sulfuroxidans</name>
    <dbReference type="NCBI Taxonomy" id="1773489"/>
    <lineage>
        <taxon>Bacteria</taxon>
        <taxon>Pseudomonadati</taxon>
        <taxon>Pseudomonadota</taxon>
        <taxon>Alphaproteobacteria</taxon>
        <taxon>Rhodospirillales</taxon>
        <taxon>Magnetovibrionaceae</taxon>
        <taxon>Varunaivibrio</taxon>
    </lineage>
</organism>
<evidence type="ECO:0000313" key="5">
    <source>
        <dbReference type="EMBL" id="TCS63020.1"/>
    </source>
</evidence>
<feature type="coiled-coil region" evidence="1">
    <location>
        <begin position="82"/>
        <end position="109"/>
    </location>
</feature>
<dbReference type="Pfam" id="PF20072">
    <property type="entry name" value="DUF6468"/>
    <property type="match status" value="1"/>
</dbReference>
<keyword evidence="6" id="KW-1185">Reference proteome</keyword>
<feature type="transmembrane region" description="Helical" evidence="3">
    <location>
        <begin position="35"/>
        <end position="56"/>
    </location>
</feature>
<reference evidence="5 6" key="1">
    <citation type="submission" date="2019-03" db="EMBL/GenBank/DDBJ databases">
        <title>Genomic Encyclopedia of Type Strains, Phase IV (KMG-IV): sequencing the most valuable type-strain genomes for metagenomic binning, comparative biology and taxonomic classification.</title>
        <authorList>
            <person name="Goeker M."/>
        </authorList>
    </citation>
    <scope>NUCLEOTIDE SEQUENCE [LARGE SCALE GENOMIC DNA]</scope>
    <source>
        <strain evidence="5 6">DSM 101688</strain>
    </source>
</reference>
<keyword evidence="3" id="KW-1133">Transmembrane helix</keyword>
<dbReference type="Proteomes" id="UP000295304">
    <property type="component" value="Unassembled WGS sequence"/>
</dbReference>